<comment type="subcellular location">
    <subcellularLocation>
        <location evidence="1">Membrane</location>
        <topology evidence="1">Multi-pass membrane protein</topology>
    </subcellularLocation>
</comment>
<evidence type="ECO:0000256" key="3">
    <source>
        <dbReference type="ARBA" id="ARBA00022473"/>
    </source>
</evidence>
<dbReference type="PANTHER" id="PTHR11309:SF99">
    <property type="entry name" value="FRIZZLED-4"/>
    <property type="match status" value="1"/>
</dbReference>
<dbReference type="GO" id="GO:0005615">
    <property type="term" value="C:extracellular space"/>
    <property type="evidence" value="ECO:0007669"/>
    <property type="project" value="TreeGrafter"/>
</dbReference>
<dbReference type="GO" id="GO:0060070">
    <property type="term" value="P:canonical Wnt signaling pathway"/>
    <property type="evidence" value="ECO:0007669"/>
    <property type="project" value="TreeGrafter"/>
</dbReference>
<reference evidence="16" key="2">
    <citation type="submission" date="2025-05" db="UniProtKB">
        <authorList>
            <consortium name="RefSeq"/>
        </authorList>
    </citation>
    <scope>IDENTIFICATION</scope>
    <source>
        <strain evidence="16">Aabys</strain>
        <tissue evidence="16">Whole body</tissue>
    </source>
</reference>
<feature type="domain" description="FZ" evidence="12">
    <location>
        <begin position="30"/>
        <end position="146"/>
    </location>
</feature>
<dbReference type="InterPro" id="IPR000539">
    <property type="entry name" value="Frizzled/Smoothened_7TM"/>
</dbReference>
<feature type="domain" description="G-protein coupled receptors family 2 profile 2" evidence="13">
    <location>
        <begin position="218"/>
        <end position="552"/>
    </location>
</feature>
<dbReference type="InterPro" id="IPR017981">
    <property type="entry name" value="GPCR_2-like_7TM"/>
</dbReference>
<sequence length="661" mass="73469">MSKCTVSAIILFAIGVHLTMAVNEFGVRQCEPIRIELCRNIGYNETSMPNLAGNEVQNDAEYTLQSFAPLIEYVCSTQLKLFLCATYVPMCTLQTPVPIGPCRSLCESVRSRCDPVLQGFGYLWPPALDCNRFPKQNNQETMCMEGPGESAETLPIGESLTPVKSPPHQTMVTTIPTLECPGHSKLYVKLPRSWRCAPLCEASILFNANDKHIAEIWTSTWTYVALGLGLLTVLCILVSDTETTKTNDAKNTQVLRPLMWCHIMVVIGWTVRFVAGRNATSCGYDPQLPNVSLLLVDGLSNGPCAATFLLRYYFGMAAAAWWAILSLGWHRDVRRNSPDSMNQISPDGNGYTNPIAVNSQVKAYRANLNKVSKSIVTSNLARFLAWGLPAFQTAAVIVARIIDADELLGACFVGNQSDKGLQILVATPLFCYWIFGSMNLASGFLVHRRNKEIASNSNSTHLRILLHLKYSVSGSFLFIYCFPCALLLLAVIYEFANIDVWLSESPYITLDRSFSSLNNETPMWPFLSRAFMELLLAIITSSWILVPKLSSMYKGHMTKHSNAKTMPIPPLHNSVHTTNNVSCRLSGKTYSTVSYQSVRQSKNKSSNVDQHQGSAIMLKHPPNFSVGRSKSVQKQSSHFPINLPDKKTAHTFTMYRDETIL</sequence>
<dbReference type="PROSITE" id="PS50261">
    <property type="entry name" value="G_PROTEIN_RECEP_F2_4"/>
    <property type="match status" value="1"/>
</dbReference>
<evidence type="ECO:0000256" key="7">
    <source>
        <dbReference type="ARBA" id="ARBA00023157"/>
    </source>
</evidence>
<evidence type="ECO:0000313" key="15">
    <source>
        <dbReference type="Proteomes" id="UP001652621"/>
    </source>
</evidence>
<evidence type="ECO:0000259" key="13">
    <source>
        <dbReference type="PROSITE" id="PS50261"/>
    </source>
</evidence>
<proteinExistence type="inferred from homology"/>
<evidence type="ECO:0000256" key="10">
    <source>
        <dbReference type="SAM" id="Phobius"/>
    </source>
</evidence>
<evidence type="ECO:0000256" key="11">
    <source>
        <dbReference type="SAM" id="SignalP"/>
    </source>
</evidence>
<protein>
    <submittedName>
        <fullName evidence="16">Frizzled-4-like isoform X1</fullName>
    </submittedName>
</protein>
<feature type="transmembrane region" description="Helical" evidence="10">
    <location>
        <begin position="258"/>
        <end position="275"/>
    </location>
</feature>
<dbReference type="SUPFAM" id="SSF63501">
    <property type="entry name" value="Frizzled cysteine-rich domain"/>
    <property type="match status" value="1"/>
</dbReference>
<feature type="transmembrane region" description="Helical" evidence="10">
    <location>
        <begin position="526"/>
        <end position="546"/>
    </location>
</feature>
<dbReference type="InterPro" id="IPR015526">
    <property type="entry name" value="Frizzled/SFRP"/>
</dbReference>
<keyword evidence="8" id="KW-0675">Receptor</keyword>
<feature type="disulfide bond" evidence="9">
    <location>
        <begin position="30"/>
        <end position="91"/>
    </location>
</feature>
<feature type="transmembrane region" description="Helical" evidence="10">
    <location>
        <begin position="422"/>
        <end position="447"/>
    </location>
</feature>
<dbReference type="GO" id="GO:0017147">
    <property type="term" value="F:Wnt-protein binding"/>
    <property type="evidence" value="ECO:0007669"/>
    <property type="project" value="TreeGrafter"/>
</dbReference>
<evidence type="ECO:0000256" key="1">
    <source>
        <dbReference type="ARBA" id="ARBA00004141"/>
    </source>
</evidence>
<dbReference type="GO" id="GO:0035567">
    <property type="term" value="P:non-canonical Wnt signaling pathway"/>
    <property type="evidence" value="ECO:0007669"/>
    <property type="project" value="TreeGrafter"/>
</dbReference>
<keyword evidence="4 10" id="KW-0812">Transmembrane</keyword>
<dbReference type="Gene3D" id="1.10.2000.10">
    <property type="entry name" value="Frizzled cysteine-rich domain"/>
    <property type="match status" value="1"/>
</dbReference>
<dbReference type="RefSeq" id="XP_005187843.2">
    <property type="nucleotide sequence ID" value="XM_005187786.4"/>
</dbReference>
<keyword evidence="6 10" id="KW-0472">Membrane</keyword>
<name>A0A1I8MRE7_MUSDO</name>
<feature type="disulfide bond" evidence="9">
    <location>
        <begin position="38"/>
        <end position="84"/>
    </location>
</feature>
<evidence type="ECO:0000256" key="6">
    <source>
        <dbReference type="ARBA" id="ARBA00023136"/>
    </source>
</evidence>
<feature type="chain" id="PRO_5044560750" evidence="11">
    <location>
        <begin position="22"/>
        <end position="661"/>
    </location>
</feature>
<keyword evidence="5 10" id="KW-1133">Transmembrane helix</keyword>
<dbReference type="Pfam" id="PF01392">
    <property type="entry name" value="Fz"/>
    <property type="match status" value="1"/>
</dbReference>
<dbReference type="RefSeq" id="XP_058978947.1">
    <property type="nucleotide sequence ID" value="XM_059122964.1"/>
</dbReference>
<reference evidence="14" key="1">
    <citation type="submission" date="2020-05" db="UniProtKB">
        <authorList>
            <consortium name="EnsemblMetazoa"/>
        </authorList>
    </citation>
    <scope>IDENTIFICATION</scope>
    <source>
        <strain evidence="14">Aabys</strain>
    </source>
</reference>
<evidence type="ECO:0000256" key="8">
    <source>
        <dbReference type="ARBA" id="ARBA00023170"/>
    </source>
</evidence>
<evidence type="ECO:0000256" key="2">
    <source>
        <dbReference type="ARBA" id="ARBA00008077"/>
    </source>
</evidence>
<feature type="transmembrane region" description="Helical" evidence="10">
    <location>
        <begin position="310"/>
        <end position="329"/>
    </location>
</feature>
<accession>A0A1I8MRE7</accession>
<evidence type="ECO:0000256" key="5">
    <source>
        <dbReference type="ARBA" id="ARBA00022989"/>
    </source>
</evidence>
<feature type="transmembrane region" description="Helical" evidence="10">
    <location>
        <begin position="383"/>
        <end position="402"/>
    </location>
</feature>
<dbReference type="InterPro" id="IPR020067">
    <property type="entry name" value="Frizzled_dom"/>
</dbReference>
<dbReference type="PRINTS" id="PR00489">
    <property type="entry name" value="FRIZZLED"/>
</dbReference>
<dbReference type="VEuPathDB" id="VectorBase:MDOA007674"/>
<dbReference type="Pfam" id="PF01534">
    <property type="entry name" value="Frizzled"/>
    <property type="match status" value="2"/>
</dbReference>
<evidence type="ECO:0000259" key="12">
    <source>
        <dbReference type="PROSITE" id="PS50038"/>
    </source>
</evidence>
<dbReference type="SMART" id="SM00063">
    <property type="entry name" value="FRI"/>
    <property type="match status" value="1"/>
</dbReference>
<dbReference type="PANTHER" id="PTHR11309">
    <property type="entry name" value="FRIZZLED"/>
    <property type="match status" value="1"/>
</dbReference>
<dbReference type="GO" id="GO:0004888">
    <property type="term" value="F:transmembrane signaling receptor activity"/>
    <property type="evidence" value="ECO:0007669"/>
    <property type="project" value="InterPro"/>
</dbReference>
<gene>
    <name evidence="14" type="primary">101898966</name>
    <name evidence="16" type="synonym">LOC131802614</name>
</gene>
<dbReference type="VEuPathDB" id="VectorBase:MDOMA2_004616"/>
<evidence type="ECO:0000256" key="4">
    <source>
        <dbReference type="ARBA" id="ARBA00022692"/>
    </source>
</evidence>
<feature type="disulfide bond" evidence="9">
    <location>
        <begin position="106"/>
        <end position="130"/>
    </location>
</feature>
<dbReference type="eggNOG" id="KOG3577">
    <property type="taxonomic scope" value="Eukaryota"/>
</dbReference>
<feature type="disulfide bond" evidence="9">
    <location>
        <begin position="102"/>
        <end position="143"/>
    </location>
</feature>
<comment type="similarity">
    <text evidence="2">Belongs to the G-protein coupled receptor Fz/Smo family.</text>
</comment>
<feature type="disulfide bond" evidence="9">
    <location>
        <begin position="75"/>
        <end position="113"/>
    </location>
</feature>
<keyword evidence="11" id="KW-0732">Signal</keyword>
<keyword evidence="15" id="KW-1185">Reference proteome</keyword>
<keyword evidence="7 9" id="KW-1015">Disulfide bond</keyword>
<feature type="transmembrane region" description="Helical" evidence="10">
    <location>
        <begin position="220"/>
        <end position="238"/>
    </location>
</feature>
<dbReference type="KEGG" id="mde:101898966"/>
<evidence type="ECO:0000313" key="14">
    <source>
        <dbReference type="EnsemblMetazoa" id="MDOA007674-PA"/>
    </source>
</evidence>
<dbReference type="GO" id="GO:0016020">
    <property type="term" value="C:membrane"/>
    <property type="evidence" value="ECO:0007669"/>
    <property type="project" value="UniProtKB-SubCell"/>
</dbReference>
<evidence type="ECO:0000256" key="9">
    <source>
        <dbReference type="PROSITE-ProRule" id="PRU00090"/>
    </source>
</evidence>
<organism evidence="14">
    <name type="scientific">Musca domestica</name>
    <name type="common">House fly</name>
    <dbReference type="NCBI Taxonomy" id="7370"/>
    <lineage>
        <taxon>Eukaryota</taxon>
        <taxon>Metazoa</taxon>
        <taxon>Ecdysozoa</taxon>
        <taxon>Arthropoda</taxon>
        <taxon>Hexapoda</taxon>
        <taxon>Insecta</taxon>
        <taxon>Pterygota</taxon>
        <taxon>Neoptera</taxon>
        <taxon>Endopterygota</taxon>
        <taxon>Diptera</taxon>
        <taxon>Brachycera</taxon>
        <taxon>Muscomorpha</taxon>
        <taxon>Muscoidea</taxon>
        <taxon>Muscidae</taxon>
        <taxon>Musca</taxon>
    </lineage>
</organism>
<evidence type="ECO:0000313" key="16">
    <source>
        <dbReference type="RefSeq" id="XP_058978947.1"/>
    </source>
</evidence>
<dbReference type="Proteomes" id="UP001652621">
    <property type="component" value="Unplaced"/>
</dbReference>
<keyword evidence="3" id="KW-0217">Developmental protein</keyword>
<dbReference type="STRING" id="7370.A0A1I8MRE7"/>
<dbReference type="Gene3D" id="1.20.1070.10">
    <property type="entry name" value="Rhodopsin 7-helix transmembrane proteins"/>
    <property type="match status" value="1"/>
</dbReference>
<dbReference type="AlphaFoldDB" id="A0A1I8MRE7"/>
<feature type="signal peptide" evidence="11">
    <location>
        <begin position="1"/>
        <end position="21"/>
    </location>
</feature>
<feature type="transmembrane region" description="Helical" evidence="10">
    <location>
        <begin position="468"/>
        <end position="493"/>
    </location>
</feature>
<dbReference type="PROSITE" id="PS50038">
    <property type="entry name" value="FZ"/>
    <property type="match status" value="1"/>
</dbReference>
<dbReference type="InterPro" id="IPR036790">
    <property type="entry name" value="Frizzled_dom_sf"/>
</dbReference>
<dbReference type="OrthoDB" id="5959102at2759"/>
<dbReference type="EnsemblMetazoa" id="MDOA007674-RA">
    <property type="protein sequence ID" value="MDOA007674-PA"/>
    <property type="gene ID" value="MDOA007674"/>
</dbReference>
<dbReference type="SMART" id="SM01330">
    <property type="entry name" value="Frizzled"/>
    <property type="match status" value="1"/>
</dbReference>